<feature type="transmembrane region" description="Helical" evidence="1">
    <location>
        <begin position="421"/>
        <end position="439"/>
    </location>
</feature>
<feature type="transmembrane region" description="Helical" evidence="1">
    <location>
        <begin position="105"/>
        <end position="126"/>
    </location>
</feature>
<keyword evidence="3" id="KW-1185">Reference proteome</keyword>
<keyword evidence="1" id="KW-1133">Transmembrane helix</keyword>
<dbReference type="EMBL" id="SMYL01000014">
    <property type="protein sequence ID" value="TDK61189.1"/>
    <property type="molecule type" value="Genomic_DNA"/>
</dbReference>
<evidence type="ECO:0000313" key="3">
    <source>
        <dbReference type="Proteomes" id="UP000294829"/>
    </source>
</evidence>
<dbReference type="OrthoDB" id="207428at2"/>
<dbReference type="Pfam" id="PF10101">
    <property type="entry name" value="DUF2339"/>
    <property type="match status" value="1"/>
</dbReference>
<evidence type="ECO:0000313" key="2">
    <source>
        <dbReference type="EMBL" id="TDK61189.1"/>
    </source>
</evidence>
<organism evidence="2 3">
    <name type="scientific">Sapientia aquatica</name>
    <dbReference type="NCBI Taxonomy" id="1549640"/>
    <lineage>
        <taxon>Bacteria</taxon>
        <taxon>Pseudomonadati</taxon>
        <taxon>Pseudomonadota</taxon>
        <taxon>Betaproteobacteria</taxon>
        <taxon>Burkholderiales</taxon>
        <taxon>Oxalobacteraceae</taxon>
        <taxon>Sapientia</taxon>
    </lineage>
</organism>
<reference evidence="2 3" key="1">
    <citation type="submission" date="2019-03" db="EMBL/GenBank/DDBJ databases">
        <title>Sapientia aquatica gen. nov., sp. nov., isolated from a crater lake.</title>
        <authorList>
            <person name="Felfoldi T."/>
            <person name="Szabo A."/>
            <person name="Toth E."/>
            <person name="Schumann P."/>
            <person name="Keki Z."/>
            <person name="Marialigeti K."/>
            <person name="Mathe I."/>
        </authorList>
    </citation>
    <scope>NUCLEOTIDE SEQUENCE [LARGE SCALE GENOMIC DNA]</scope>
    <source>
        <strain evidence="2 3">SA-152</strain>
    </source>
</reference>
<feature type="transmembrane region" description="Helical" evidence="1">
    <location>
        <begin position="838"/>
        <end position="855"/>
    </location>
</feature>
<feature type="transmembrane region" description="Helical" evidence="1">
    <location>
        <begin position="591"/>
        <end position="611"/>
    </location>
</feature>
<feature type="transmembrane region" description="Helical" evidence="1">
    <location>
        <begin position="647"/>
        <end position="665"/>
    </location>
</feature>
<sequence>MTSLIFTLSIAALFAFIMLTEERSSDSKIGITNFGLWKWMITGNWPAKVGGLLLILGVGALLRYALINLDFPPQHKLASGFFMSLLLAGVSASLKNKPDRRAIQLAFAGAAFGVAYLTAYSAYGFFNYISDVSALSLLAIVATGAAFFALSRNAMSIGILAMAGAYVAPAFAIGNPDPLSVFGYYIAVSLVTSFMVSFRGWRSLIHLSFLFTLAGAMFFGWTCKFYQPEYFQQMQPLLLGLVLIHVFMPIIEQSHTQSTWIIRFDLGYFILLPLVSLCLTLQISPDMHSDGSIGLFGLGAIWLAAALYLIIFKRVGVFRHCVVAVLFIFGAILCRLTDIPWDLVGIAVSVALFACATRLKFSKSTEEVLCGIILLLGLVHVSNSIVKLSSDHVFLNSLFGNRILAAALLGMAGEIARRRKIGLSGLLSIAAVGWAGLAILHELVRLNIEMLPQWIFGSLLMATLLLAFVIPKIAVRAGWVNLLTLAILVTGTWASLRADAYCSLAFLIFVPVVVLIFVWRVGRRTLDNKRDQAVSFVLIVFPLLIVSWAIRANIDFKIDTEFFCGTVVVLAMFVAAYWAKLCIQPSSIWASTVRTFHFRAVAVALILVTLLYIQRGPWPICFELLALGFLLLSIYNSSKFESLFPAARGAVTVFCTALVLQAMLLRGFGPNSAYLTVADVSKMNLPGMVSLMWAIFGAGIAWWATQARSRVMWTAGALLLVLAAVKLVLFDFGSLGQLGNIFAMIAAGIVFMGVAWFAPVPPAISKTGIESNAPLPSMATQSDASTQFDLPAQEIEAPDQEVFIASAKQTQDVELDAALSKGEILPQTKGQFSVASEWVVWVVLLMAALGIYGLIAKHGHSTVQIRQAGLGDVVSDQITAQGNVENAATVATPYPPNNRPQLWIKLGDPESGASLDYLSINLNEMYPTMVLRQESKEIKFFDNVGYKSMQYHAEVHCEDGIYKSLIVDFLDEAGNVVLTADRNRVIQVIGNTSSIDYPIGMFKSLCVWRDQGVAVPDISINGNWNPMDSPTPSPKLFEDLSQRFVKNNMIQFKQKAVFDPAVTVFGKPSFNAISVSFFDCANATSHSTVVVRYDFVGNPIVGTLYNDSPDTPKLETNNKRLLAACSNSQPIANFQNPQKLGDQLPLEQQQSTSQNKPTLNIIDACSAFKSRLPRTFQLLAGGDHDGKQARGNFYSREYMMSLGSGASIEPQSQYEVTVSKPGLNVVLALSSFMPSKWNIHSISGTKIVGIIFSGHHHQVLVNPPAQIPVLYSSFDDKEPCKAFYIERGQDMQKTDDVIQSIFGRSADAYYLATNGVLDMVN</sequence>
<feature type="transmembrane region" description="Helical" evidence="1">
    <location>
        <begin position="685"/>
        <end position="704"/>
    </location>
</feature>
<feature type="transmembrane region" description="Helical" evidence="1">
    <location>
        <begin position="179"/>
        <end position="197"/>
    </location>
</feature>
<evidence type="ECO:0000256" key="1">
    <source>
        <dbReference type="SAM" id="Phobius"/>
    </source>
</evidence>
<feature type="transmembrane region" description="Helical" evidence="1">
    <location>
        <begin position="204"/>
        <end position="222"/>
    </location>
</feature>
<feature type="transmembrane region" description="Helical" evidence="1">
    <location>
        <begin position="533"/>
        <end position="554"/>
    </location>
</feature>
<feature type="transmembrane region" description="Helical" evidence="1">
    <location>
        <begin position="711"/>
        <end position="729"/>
    </location>
</feature>
<feature type="transmembrane region" description="Helical" evidence="1">
    <location>
        <begin position="264"/>
        <end position="285"/>
    </location>
</feature>
<feature type="transmembrane region" description="Helical" evidence="1">
    <location>
        <begin position="291"/>
        <end position="310"/>
    </location>
</feature>
<dbReference type="InterPro" id="IPR019286">
    <property type="entry name" value="DUF2339_TM"/>
</dbReference>
<protein>
    <submittedName>
        <fullName evidence="2">DUF2339 domain-containing protein</fullName>
    </submittedName>
</protein>
<feature type="transmembrane region" description="Helical" evidence="1">
    <location>
        <begin position="500"/>
        <end position="521"/>
    </location>
</feature>
<feature type="transmembrane region" description="Helical" evidence="1">
    <location>
        <begin position="132"/>
        <end position="150"/>
    </location>
</feature>
<dbReference type="Proteomes" id="UP000294829">
    <property type="component" value="Unassembled WGS sequence"/>
</dbReference>
<feature type="transmembrane region" description="Helical" evidence="1">
    <location>
        <begin position="741"/>
        <end position="758"/>
    </location>
</feature>
<feature type="transmembrane region" description="Helical" evidence="1">
    <location>
        <begin position="477"/>
        <end position="494"/>
    </location>
</feature>
<name>A0A4V3ATR1_9BURK</name>
<feature type="transmembrane region" description="Helical" evidence="1">
    <location>
        <begin position="317"/>
        <end position="333"/>
    </location>
</feature>
<feature type="transmembrane region" description="Helical" evidence="1">
    <location>
        <begin position="617"/>
        <end position="635"/>
    </location>
</feature>
<feature type="transmembrane region" description="Helical" evidence="1">
    <location>
        <begin position="157"/>
        <end position="173"/>
    </location>
</feature>
<comment type="caution">
    <text evidence="2">The sequence shown here is derived from an EMBL/GenBank/DDBJ whole genome shotgun (WGS) entry which is preliminary data.</text>
</comment>
<proteinExistence type="predicted"/>
<feature type="transmembrane region" description="Helical" evidence="1">
    <location>
        <begin position="339"/>
        <end position="356"/>
    </location>
</feature>
<dbReference type="PANTHER" id="PTHR38434">
    <property type="entry name" value="BLL2549 PROTEIN"/>
    <property type="match status" value="1"/>
</dbReference>
<gene>
    <name evidence="2" type="ORF">E2I14_17505</name>
</gene>
<accession>A0A4V3ATR1</accession>
<dbReference type="RefSeq" id="WP_133330932.1">
    <property type="nucleotide sequence ID" value="NZ_SMYL01000014.1"/>
</dbReference>
<feature type="transmembrane region" description="Helical" evidence="1">
    <location>
        <begin position="451"/>
        <end position="470"/>
    </location>
</feature>
<feature type="transmembrane region" description="Helical" evidence="1">
    <location>
        <begin position="560"/>
        <end position="579"/>
    </location>
</feature>
<keyword evidence="1" id="KW-0812">Transmembrane</keyword>
<feature type="transmembrane region" description="Helical" evidence="1">
    <location>
        <begin position="234"/>
        <end position="252"/>
    </location>
</feature>
<dbReference type="PANTHER" id="PTHR38434:SF1">
    <property type="entry name" value="BLL2549 PROTEIN"/>
    <property type="match status" value="1"/>
</dbReference>
<keyword evidence="1" id="KW-0472">Membrane</keyword>
<feature type="transmembrane region" description="Helical" evidence="1">
    <location>
        <begin position="48"/>
        <end position="66"/>
    </location>
</feature>